<evidence type="ECO:0000256" key="4">
    <source>
        <dbReference type="ARBA" id="ARBA00023163"/>
    </source>
</evidence>
<accession>A0ABV7KSF8</accession>
<dbReference type="PANTHER" id="PTHR43133:SF60">
    <property type="entry name" value="RNA POLYMERASE SIGMA FACTOR SIGV"/>
    <property type="match status" value="1"/>
</dbReference>
<dbReference type="Pfam" id="PF08281">
    <property type="entry name" value="Sigma70_r4_2"/>
    <property type="match status" value="1"/>
</dbReference>
<dbReference type="Gene3D" id="1.10.10.10">
    <property type="entry name" value="Winged helix-like DNA-binding domain superfamily/Winged helix DNA-binding domain"/>
    <property type="match status" value="1"/>
</dbReference>
<name>A0ABV7KSF8_PLAOK</name>
<evidence type="ECO:0000259" key="5">
    <source>
        <dbReference type="Pfam" id="PF04542"/>
    </source>
</evidence>
<evidence type="ECO:0000256" key="1">
    <source>
        <dbReference type="ARBA" id="ARBA00010641"/>
    </source>
</evidence>
<evidence type="ECO:0000313" key="7">
    <source>
        <dbReference type="EMBL" id="MFC3212426.1"/>
    </source>
</evidence>
<feature type="domain" description="RNA polymerase sigma factor 70 region 4 type 2" evidence="6">
    <location>
        <begin position="116"/>
        <end position="164"/>
    </location>
</feature>
<protein>
    <submittedName>
        <fullName evidence="7">RNA polymerase sigma factor</fullName>
    </submittedName>
</protein>
<feature type="domain" description="RNA polymerase sigma-70 region 2" evidence="5">
    <location>
        <begin position="19"/>
        <end position="81"/>
    </location>
</feature>
<dbReference type="InterPro" id="IPR013324">
    <property type="entry name" value="RNA_pol_sigma_r3/r4-like"/>
</dbReference>
<dbReference type="SUPFAM" id="SSF88659">
    <property type="entry name" value="Sigma3 and sigma4 domains of RNA polymerase sigma factors"/>
    <property type="match status" value="1"/>
</dbReference>
<gene>
    <name evidence="7" type="ORF">ACFOEJ_15155</name>
</gene>
<dbReference type="Proteomes" id="UP001595625">
    <property type="component" value="Unassembled WGS sequence"/>
</dbReference>
<organism evidence="7 8">
    <name type="scientific">Planomicrobium okeanokoites</name>
    <name type="common">Planococcus okeanokoites</name>
    <name type="synonym">Flavobacterium okeanokoites</name>
    <dbReference type="NCBI Taxonomy" id="244"/>
    <lineage>
        <taxon>Bacteria</taxon>
        <taxon>Bacillati</taxon>
        <taxon>Bacillota</taxon>
        <taxon>Bacilli</taxon>
        <taxon>Bacillales</taxon>
        <taxon>Caryophanaceae</taxon>
        <taxon>Planomicrobium</taxon>
    </lineage>
</organism>
<sequence>MPVHEDTKISDEEMKKIMDSHGEYLIRLAYFYVKDWSMAEDIMQEVFISYYHKSAQFDNRASLKTYLSKIAVNKCRDHLRSWKNKRSLFSNGIGSLISSGKSPEAALEQHTVQGNLTNKILELPVKYREVILLFYYQEFTSKEISELLNCPENTVKTRLRRAKDLLREKVDLKEWEGMQDE</sequence>
<evidence type="ECO:0000256" key="3">
    <source>
        <dbReference type="ARBA" id="ARBA00023082"/>
    </source>
</evidence>
<dbReference type="EMBL" id="JBHRUJ010000017">
    <property type="protein sequence ID" value="MFC3212426.1"/>
    <property type="molecule type" value="Genomic_DNA"/>
</dbReference>
<reference evidence="8" key="1">
    <citation type="journal article" date="2019" name="Int. J. Syst. Evol. Microbiol.">
        <title>The Global Catalogue of Microorganisms (GCM) 10K type strain sequencing project: providing services to taxonomists for standard genome sequencing and annotation.</title>
        <authorList>
            <consortium name="The Broad Institute Genomics Platform"/>
            <consortium name="The Broad Institute Genome Sequencing Center for Infectious Disease"/>
            <person name="Wu L."/>
            <person name="Ma J."/>
        </authorList>
    </citation>
    <scope>NUCLEOTIDE SEQUENCE [LARGE SCALE GENOMIC DNA]</scope>
    <source>
        <strain evidence="8">CCM 320</strain>
    </source>
</reference>
<dbReference type="SUPFAM" id="SSF88946">
    <property type="entry name" value="Sigma2 domain of RNA polymerase sigma factors"/>
    <property type="match status" value="1"/>
</dbReference>
<evidence type="ECO:0000256" key="2">
    <source>
        <dbReference type="ARBA" id="ARBA00023015"/>
    </source>
</evidence>
<keyword evidence="4" id="KW-0804">Transcription</keyword>
<keyword evidence="8" id="KW-1185">Reference proteome</keyword>
<dbReference type="NCBIfam" id="TIGR02937">
    <property type="entry name" value="sigma70-ECF"/>
    <property type="match status" value="1"/>
</dbReference>
<keyword evidence="3" id="KW-0731">Sigma factor</keyword>
<dbReference type="InterPro" id="IPR013249">
    <property type="entry name" value="RNA_pol_sigma70_r4_t2"/>
</dbReference>
<comment type="caution">
    <text evidence="7">The sequence shown here is derived from an EMBL/GenBank/DDBJ whole genome shotgun (WGS) entry which is preliminary data.</text>
</comment>
<dbReference type="InterPro" id="IPR039425">
    <property type="entry name" value="RNA_pol_sigma-70-like"/>
</dbReference>
<dbReference type="PANTHER" id="PTHR43133">
    <property type="entry name" value="RNA POLYMERASE ECF-TYPE SIGMA FACTO"/>
    <property type="match status" value="1"/>
</dbReference>
<dbReference type="InterPro" id="IPR007627">
    <property type="entry name" value="RNA_pol_sigma70_r2"/>
</dbReference>
<dbReference type="RefSeq" id="WP_240633570.1">
    <property type="nucleotide sequence ID" value="NZ_JBHRUJ010000017.1"/>
</dbReference>
<evidence type="ECO:0000259" key="6">
    <source>
        <dbReference type="Pfam" id="PF08281"/>
    </source>
</evidence>
<dbReference type="Gene3D" id="1.10.1740.10">
    <property type="match status" value="1"/>
</dbReference>
<evidence type="ECO:0000313" key="8">
    <source>
        <dbReference type="Proteomes" id="UP001595625"/>
    </source>
</evidence>
<dbReference type="CDD" id="cd06171">
    <property type="entry name" value="Sigma70_r4"/>
    <property type="match status" value="1"/>
</dbReference>
<dbReference type="Pfam" id="PF04542">
    <property type="entry name" value="Sigma70_r2"/>
    <property type="match status" value="1"/>
</dbReference>
<proteinExistence type="inferred from homology"/>
<keyword evidence="2" id="KW-0805">Transcription regulation</keyword>
<dbReference type="InterPro" id="IPR036388">
    <property type="entry name" value="WH-like_DNA-bd_sf"/>
</dbReference>
<comment type="similarity">
    <text evidence="1">Belongs to the sigma-70 factor family. ECF subfamily.</text>
</comment>
<dbReference type="InterPro" id="IPR014284">
    <property type="entry name" value="RNA_pol_sigma-70_dom"/>
</dbReference>
<dbReference type="InterPro" id="IPR013325">
    <property type="entry name" value="RNA_pol_sigma_r2"/>
</dbReference>